<evidence type="ECO:0000256" key="6">
    <source>
        <dbReference type="ARBA" id="ARBA00023136"/>
    </source>
</evidence>
<evidence type="ECO:0000313" key="9">
    <source>
        <dbReference type="Proteomes" id="UP001085076"/>
    </source>
</evidence>
<comment type="caution">
    <text evidence="8">The sequence shown here is derived from an EMBL/GenBank/DDBJ whole genome shotgun (WGS) entry which is preliminary data.</text>
</comment>
<gene>
    <name evidence="8" type="ORF">J5N97_028746</name>
</gene>
<evidence type="ECO:0000313" key="8">
    <source>
        <dbReference type="EMBL" id="KAJ0963624.1"/>
    </source>
</evidence>
<dbReference type="Pfam" id="PF08137">
    <property type="entry name" value="DVL"/>
    <property type="match status" value="1"/>
</dbReference>
<reference evidence="8" key="2">
    <citation type="journal article" date="2022" name="Hortic Res">
        <title>The genome of Dioscorea zingiberensis sheds light on the biosynthesis, origin and evolution of the medicinally important diosgenin saponins.</title>
        <authorList>
            <person name="Li Y."/>
            <person name="Tan C."/>
            <person name="Li Z."/>
            <person name="Guo J."/>
            <person name="Li S."/>
            <person name="Chen X."/>
            <person name="Wang C."/>
            <person name="Dai X."/>
            <person name="Yang H."/>
            <person name="Song W."/>
            <person name="Hou L."/>
            <person name="Xu J."/>
            <person name="Tong Z."/>
            <person name="Xu A."/>
            <person name="Yuan X."/>
            <person name="Wang W."/>
            <person name="Yang Q."/>
            <person name="Chen L."/>
            <person name="Sun Z."/>
            <person name="Wang K."/>
            <person name="Pan B."/>
            <person name="Chen J."/>
            <person name="Bao Y."/>
            <person name="Liu F."/>
            <person name="Qi X."/>
            <person name="Gang D.R."/>
            <person name="Wen J."/>
            <person name="Li J."/>
        </authorList>
    </citation>
    <scope>NUCLEOTIDE SEQUENCE</scope>
    <source>
        <strain evidence="8">Dzin_1.0</strain>
    </source>
</reference>
<proteinExistence type="inferred from homology"/>
<keyword evidence="9" id="KW-1185">Reference proteome</keyword>
<comment type="subcellular location">
    <subcellularLocation>
        <location evidence="1">Cell membrane</location>
        <topology evidence="1">Single-pass membrane protein</topology>
    </subcellularLocation>
</comment>
<dbReference type="EMBL" id="JAGGNH010000009">
    <property type="protein sequence ID" value="KAJ0963624.1"/>
    <property type="molecule type" value="Genomic_DNA"/>
</dbReference>
<dbReference type="PANTHER" id="PTHR33102">
    <property type="entry name" value="DVL19-RELATED-RELATED"/>
    <property type="match status" value="1"/>
</dbReference>
<evidence type="ECO:0000256" key="2">
    <source>
        <dbReference type="ARBA" id="ARBA00022473"/>
    </source>
</evidence>
<protein>
    <submittedName>
        <fullName evidence="8">Uncharacterized protein</fullName>
    </submittedName>
</protein>
<keyword evidence="3" id="KW-1003">Cell membrane</keyword>
<evidence type="ECO:0000256" key="7">
    <source>
        <dbReference type="ARBA" id="ARBA00024340"/>
    </source>
</evidence>
<keyword evidence="6" id="KW-0472">Membrane</keyword>
<evidence type="ECO:0000256" key="3">
    <source>
        <dbReference type="ARBA" id="ARBA00022475"/>
    </source>
</evidence>
<comment type="similarity">
    <text evidence="7">Belongs to the DVL/RTFL small polypeptides family.</text>
</comment>
<dbReference type="GO" id="GO:0005886">
    <property type="term" value="C:plasma membrane"/>
    <property type="evidence" value="ECO:0007669"/>
    <property type="project" value="UniProtKB-SubCell"/>
</dbReference>
<dbReference type="OrthoDB" id="1693826at2759"/>
<reference evidence="8" key="1">
    <citation type="submission" date="2021-03" db="EMBL/GenBank/DDBJ databases">
        <authorList>
            <person name="Li Z."/>
            <person name="Yang C."/>
        </authorList>
    </citation>
    <scope>NUCLEOTIDE SEQUENCE</scope>
    <source>
        <strain evidence="8">Dzin_1.0</strain>
        <tissue evidence="8">Leaf</tissue>
    </source>
</reference>
<accession>A0A9D5C011</accession>
<evidence type="ECO:0000256" key="5">
    <source>
        <dbReference type="ARBA" id="ARBA00022989"/>
    </source>
</evidence>
<dbReference type="GO" id="GO:0008285">
    <property type="term" value="P:negative regulation of cell population proliferation"/>
    <property type="evidence" value="ECO:0007669"/>
    <property type="project" value="InterPro"/>
</dbReference>
<dbReference type="InterPro" id="IPR012552">
    <property type="entry name" value="DVL"/>
</dbReference>
<dbReference type="GO" id="GO:0048367">
    <property type="term" value="P:shoot system development"/>
    <property type="evidence" value="ECO:0007669"/>
    <property type="project" value="UniProtKB-ARBA"/>
</dbReference>
<name>A0A9D5C011_9LILI</name>
<keyword evidence="4" id="KW-0812">Transmembrane</keyword>
<evidence type="ECO:0000256" key="1">
    <source>
        <dbReference type="ARBA" id="ARBA00004162"/>
    </source>
</evidence>
<evidence type="ECO:0000256" key="4">
    <source>
        <dbReference type="ARBA" id="ARBA00022692"/>
    </source>
</evidence>
<dbReference type="InterPro" id="IPR051525">
    <property type="entry name" value="DVL_RTFL_regulatory"/>
</dbReference>
<dbReference type="Proteomes" id="UP001085076">
    <property type="component" value="Miscellaneous, Linkage group lg09"/>
</dbReference>
<sequence length="56" mass="7107">MGKKKKSYYYRDPWRGGQSRSFRHRCIVLVREQRARFYILRRCVVMLVCWRERREP</sequence>
<dbReference type="AlphaFoldDB" id="A0A9D5C011"/>
<keyword evidence="5" id="KW-1133">Transmembrane helix</keyword>
<organism evidence="8 9">
    <name type="scientific">Dioscorea zingiberensis</name>
    <dbReference type="NCBI Taxonomy" id="325984"/>
    <lineage>
        <taxon>Eukaryota</taxon>
        <taxon>Viridiplantae</taxon>
        <taxon>Streptophyta</taxon>
        <taxon>Embryophyta</taxon>
        <taxon>Tracheophyta</taxon>
        <taxon>Spermatophyta</taxon>
        <taxon>Magnoliopsida</taxon>
        <taxon>Liliopsida</taxon>
        <taxon>Dioscoreales</taxon>
        <taxon>Dioscoreaceae</taxon>
        <taxon>Dioscorea</taxon>
    </lineage>
</organism>
<keyword evidence="2" id="KW-0217">Developmental protein</keyword>